<organism evidence="4 5">
    <name type="scientific">Vibrio vulnificus</name>
    <dbReference type="NCBI Taxonomy" id="672"/>
    <lineage>
        <taxon>Bacteria</taxon>
        <taxon>Pseudomonadati</taxon>
        <taxon>Pseudomonadota</taxon>
        <taxon>Gammaproteobacteria</taxon>
        <taxon>Vibrionales</taxon>
        <taxon>Vibrionaceae</taxon>
        <taxon>Vibrio</taxon>
    </lineage>
</organism>
<dbReference type="EMBL" id="PDGH01000101">
    <property type="protein sequence ID" value="POB47027.1"/>
    <property type="molecule type" value="Genomic_DNA"/>
</dbReference>
<feature type="domain" description="Transposase TnpC homeodomain" evidence="3">
    <location>
        <begin position="49"/>
        <end position="122"/>
    </location>
</feature>
<feature type="compositionally biased region" description="Polar residues" evidence="2">
    <location>
        <begin position="91"/>
        <end position="102"/>
    </location>
</feature>
<dbReference type="AlphaFoldDB" id="A0A2S3R1Q0"/>
<proteinExistence type="predicted"/>
<evidence type="ECO:0000313" key="4">
    <source>
        <dbReference type="EMBL" id="POB47027.1"/>
    </source>
</evidence>
<feature type="coiled-coil region" evidence="1">
    <location>
        <begin position="4"/>
        <end position="45"/>
    </location>
</feature>
<evidence type="ECO:0000256" key="1">
    <source>
        <dbReference type="SAM" id="Coils"/>
    </source>
</evidence>
<accession>A0A2S3R1Q0</accession>
<dbReference type="InterPro" id="IPR024463">
    <property type="entry name" value="Transposase_TnpC_homeodom"/>
</dbReference>
<evidence type="ECO:0000313" key="5">
    <source>
        <dbReference type="Proteomes" id="UP000237466"/>
    </source>
</evidence>
<protein>
    <recommendedName>
        <fullName evidence="3">Transposase TnpC homeodomain domain-containing protein</fullName>
    </recommendedName>
</protein>
<evidence type="ECO:0000259" key="3">
    <source>
        <dbReference type="Pfam" id="PF13007"/>
    </source>
</evidence>
<evidence type="ECO:0000256" key="2">
    <source>
        <dbReference type="SAM" id="MobiDB-lite"/>
    </source>
</evidence>
<reference evidence="4 5" key="1">
    <citation type="journal article" date="2018" name="Front. Microbiol.">
        <title>Phylogeny of Vibrio vulnificus from the Analysis of the Core-Genome: Implications for Intra-Species Taxonomy.</title>
        <authorList>
            <person name="Roig F.J."/>
            <person name="Gonzalez-Candelas F."/>
            <person name="Sanjuan E."/>
            <person name="Fouz B."/>
            <person name="Feil E.J."/>
            <person name="Llorens C."/>
            <person name="Baker-Austin C."/>
            <person name="Oliver J.D."/>
            <person name="Danin-Poleg Y."/>
            <person name="Gibas C.J."/>
            <person name="Kashi Y."/>
            <person name="Gulig P.A."/>
            <person name="Morrison S.S."/>
            <person name="Amaro C."/>
        </authorList>
    </citation>
    <scope>NUCLEOTIDE SEQUENCE [LARGE SCALE GENOMIC DNA]</scope>
    <source>
        <strain evidence="4 5">CECT4608</strain>
    </source>
</reference>
<dbReference type="Proteomes" id="UP000237466">
    <property type="component" value="Unassembled WGS sequence"/>
</dbReference>
<comment type="caution">
    <text evidence="4">The sequence shown here is derived from an EMBL/GenBank/DDBJ whole genome shotgun (WGS) entry which is preliminary data.</text>
</comment>
<gene>
    <name evidence="4" type="ORF">CRN52_13195</name>
</gene>
<keyword evidence="1" id="KW-0175">Coiled coil</keyword>
<dbReference type="RefSeq" id="WP_103200529.1">
    <property type="nucleotide sequence ID" value="NZ_PDGH01000101.1"/>
</dbReference>
<name>A0A2S3R1Q0_VIBVL</name>
<sequence>MSSTSKKLTEIEQLRAQLAAKEAELQSQSERLQSQSERLQSQSARITILEEVVRHLKLKRFAPSSEKTSADQFLLFDESELCTDPDLTAFENEQANKSTQGDNDTKPRGRKPLSKDLPREQIFLVVVK</sequence>
<feature type="region of interest" description="Disordered" evidence="2">
    <location>
        <begin position="86"/>
        <end position="117"/>
    </location>
</feature>
<dbReference type="Pfam" id="PF13007">
    <property type="entry name" value="LZ_Tnp_IS66"/>
    <property type="match status" value="1"/>
</dbReference>
<feature type="compositionally biased region" description="Basic and acidic residues" evidence="2">
    <location>
        <begin position="103"/>
        <end position="117"/>
    </location>
</feature>